<name>A0A834MC86_RHYFE</name>
<dbReference type="Proteomes" id="UP000625711">
    <property type="component" value="Unassembled WGS sequence"/>
</dbReference>
<gene>
    <name evidence="1" type="ORF">GWI33_007370</name>
</gene>
<evidence type="ECO:0000313" key="2">
    <source>
        <dbReference type="Proteomes" id="UP000625711"/>
    </source>
</evidence>
<evidence type="ECO:0000313" key="1">
    <source>
        <dbReference type="EMBL" id="KAF7279356.1"/>
    </source>
</evidence>
<reference evidence="1" key="1">
    <citation type="submission" date="2020-08" db="EMBL/GenBank/DDBJ databases">
        <title>Genome sequencing and assembly of the red palm weevil Rhynchophorus ferrugineus.</title>
        <authorList>
            <person name="Dias G.B."/>
            <person name="Bergman C.M."/>
            <person name="Manee M."/>
        </authorList>
    </citation>
    <scope>NUCLEOTIDE SEQUENCE</scope>
    <source>
        <strain evidence="1">AA-2017</strain>
        <tissue evidence="1">Whole larva</tissue>
    </source>
</reference>
<accession>A0A834MC86</accession>
<dbReference type="AlphaFoldDB" id="A0A834MC86"/>
<organism evidence="1 2">
    <name type="scientific">Rhynchophorus ferrugineus</name>
    <name type="common">Red palm weevil</name>
    <name type="synonym">Curculio ferrugineus</name>
    <dbReference type="NCBI Taxonomy" id="354439"/>
    <lineage>
        <taxon>Eukaryota</taxon>
        <taxon>Metazoa</taxon>
        <taxon>Ecdysozoa</taxon>
        <taxon>Arthropoda</taxon>
        <taxon>Hexapoda</taxon>
        <taxon>Insecta</taxon>
        <taxon>Pterygota</taxon>
        <taxon>Neoptera</taxon>
        <taxon>Endopterygota</taxon>
        <taxon>Coleoptera</taxon>
        <taxon>Polyphaga</taxon>
        <taxon>Cucujiformia</taxon>
        <taxon>Curculionidae</taxon>
        <taxon>Dryophthorinae</taxon>
        <taxon>Rhynchophorus</taxon>
    </lineage>
</organism>
<dbReference type="EMBL" id="JAACXV010000368">
    <property type="protein sequence ID" value="KAF7279356.1"/>
    <property type="molecule type" value="Genomic_DNA"/>
</dbReference>
<protein>
    <submittedName>
        <fullName evidence="1">Uncharacterized protein</fullName>
    </submittedName>
</protein>
<sequence>MRRKNGQFNRSTRQEFPCARGAVSGAYTGRYETVVTDEKKYQPTRYLVILTMRKRFHSFHAATGGLPDEIATRLALVSGPQTFTAYGKQLKALAVWISLAFGSLARVRRDDAKLRAVSYHPDLQNSCGFYASWVSTFRMAITRT</sequence>
<proteinExistence type="predicted"/>
<comment type="caution">
    <text evidence="1">The sequence shown here is derived from an EMBL/GenBank/DDBJ whole genome shotgun (WGS) entry which is preliminary data.</text>
</comment>
<keyword evidence="2" id="KW-1185">Reference proteome</keyword>